<dbReference type="PANTHER" id="PTHR32097">
    <property type="entry name" value="CAMP-BINDING PROTEIN 1-RELATED"/>
    <property type="match status" value="1"/>
</dbReference>
<evidence type="ECO:0000313" key="4">
    <source>
        <dbReference type="EMBL" id="MBY8887401.1"/>
    </source>
</evidence>
<proteinExistence type="inferred from homology"/>
<reference evidence="4 5" key="1">
    <citation type="submission" date="2021-08" db="EMBL/GenBank/DDBJ databases">
        <title>Streptomyces sp. PTM05 isolated from lichen.</title>
        <authorList>
            <person name="Somphong A."/>
            <person name="Phongsopitanun W."/>
            <person name="Tanasupawat S."/>
        </authorList>
    </citation>
    <scope>NUCLEOTIDE SEQUENCE [LARGE SCALE GENOMIC DNA]</scope>
    <source>
        <strain evidence="4 5">Ptm05</strain>
    </source>
</reference>
<dbReference type="InterPro" id="IPR003325">
    <property type="entry name" value="TerD"/>
</dbReference>
<feature type="region of interest" description="Disordered" evidence="2">
    <location>
        <begin position="167"/>
        <end position="242"/>
    </location>
</feature>
<protein>
    <submittedName>
        <fullName evidence="4">TerD family protein</fullName>
    </submittedName>
</protein>
<keyword evidence="5" id="KW-1185">Reference proteome</keyword>
<dbReference type="Gene3D" id="2.60.60.30">
    <property type="entry name" value="sav2460 like domains"/>
    <property type="match status" value="1"/>
</dbReference>
<organism evidence="4 5">
    <name type="scientific">Streptantibioticus parmotrematis</name>
    <dbReference type="NCBI Taxonomy" id="2873249"/>
    <lineage>
        <taxon>Bacteria</taxon>
        <taxon>Bacillati</taxon>
        <taxon>Actinomycetota</taxon>
        <taxon>Actinomycetes</taxon>
        <taxon>Kitasatosporales</taxon>
        <taxon>Streptomycetaceae</taxon>
        <taxon>Streptantibioticus</taxon>
    </lineage>
</organism>
<dbReference type="CDD" id="cd06974">
    <property type="entry name" value="TerD_like"/>
    <property type="match status" value="1"/>
</dbReference>
<comment type="caution">
    <text evidence="4">The sequence shown here is derived from an EMBL/GenBank/DDBJ whole genome shotgun (WGS) entry which is preliminary data.</text>
</comment>
<name>A0ABS7QXG6_9ACTN</name>
<evidence type="ECO:0000259" key="3">
    <source>
        <dbReference type="Pfam" id="PF02342"/>
    </source>
</evidence>
<dbReference type="EMBL" id="JAINVZ010000016">
    <property type="protein sequence ID" value="MBY8887401.1"/>
    <property type="molecule type" value="Genomic_DNA"/>
</dbReference>
<dbReference type="RefSeq" id="WP_222980155.1">
    <property type="nucleotide sequence ID" value="NZ_JAINVZ010000016.1"/>
</dbReference>
<feature type="compositionally biased region" description="Low complexity" evidence="2">
    <location>
        <begin position="191"/>
        <end position="208"/>
    </location>
</feature>
<evidence type="ECO:0000256" key="1">
    <source>
        <dbReference type="ARBA" id="ARBA00008775"/>
    </source>
</evidence>
<dbReference type="PANTHER" id="PTHR32097:SF4">
    <property type="entry name" value="GENERAL STRESS PROTEIN 16U"/>
    <property type="match status" value="1"/>
</dbReference>
<dbReference type="Proteomes" id="UP001198565">
    <property type="component" value="Unassembled WGS sequence"/>
</dbReference>
<evidence type="ECO:0000313" key="5">
    <source>
        <dbReference type="Proteomes" id="UP001198565"/>
    </source>
</evidence>
<gene>
    <name evidence="4" type="ORF">K7472_21540</name>
</gene>
<evidence type="ECO:0000256" key="2">
    <source>
        <dbReference type="SAM" id="MobiDB-lite"/>
    </source>
</evidence>
<sequence length="617" mass="65276">MGVELVRGQNRPLTRTRLEIRVRAAVPLPTAVIVDGTDDQDPVRLAHQGGPALPGVEFRAAADRPLIVDLAAVPPGTPRLTVLLALPQGQDAPTCFGRITPPPHVAVVGVGDEELARFTLHGLDTETAVAALELYRRQGAWRIRAVGQGYAAGLRRMLEEYGVPDAERDAGRMRGTTASDRSSPAIPAQRSGPPTQPGTSPSAHATPPSATPPPGPAAAADPHPAAALSAEDRPDPSQPVAGDAVGWTLEERLYNQVGGVFEDLTRRIAAYRGAVDFAQSRLDAELDALLADPADRTGAAHDASRERAQARRDALTDQARAALDHDLRGLTAESEVVEPALPPAMAGWESPAWHGYRVPSAADATPLAVRLGDLHLPEVPELRVPMLLPLPLDEGLWIDTGQGYGAAAAAEPDVPRRRAAEMAAALALRLLAAHPVDGLTVHLAAAGDRDAVSDAFGPLGVTGSLRQWDEAAGLLAAMTRHVDLVQLALRAGAPDALPPDLDPGRHLLVVGDFPYGVDDRAITQLRYLLDEGPAAGVHVMLLADRADAQAFGPVLDPLWRSLLRLTPLPDDHLADPWVGHAWTYEPLMVPDGSRVLEHVALELAAARQAYGEGRTGH</sequence>
<feature type="compositionally biased region" description="Low complexity" evidence="2">
    <location>
        <begin position="217"/>
        <end position="227"/>
    </location>
</feature>
<dbReference type="Pfam" id="PF02342">
    <property type="entry name" value="TerD"/>
    <property type="match status" value="1"/>
</dbReference>
<accession>A0ABS7QXG6</accession>
<dbReference type="InterPro" id="IPR051324">
    <property type="entry name" value="Stress/Tellurium_Resist"/>
</dbReference>
<comment type="similarity">
    <text evidence="1">Belongs to the CAPAB/TerDEXZ family.</text>
</comment>
<feature type="domain" description="TerD" evidence="3">
    <location>
        <begin position="62"/>
        <end position="161"/>
    </location>
</feature>